<protein>
    <recommendedName>
        <fullName evidence="1">ATPase domain-containing protein</fullName>
    </recommendedName>
</protein>
<accession>A0A1H0GC13</accession>
<dbReference type="PANTHER" id="PTHR34704">
    <property type="entry name" value="ATPASE"/>
    <property type="match status" value="1"/>
</dbReference>
<evidence type="ECO:0000313" key="3">
    <source>
        <dbReference type="Proteomes" id="UP000199134"/>
    </source>
</evidence>
<dbReference type="GO" id="GO:0005524">
    <property type="term" value="F:ATP binding"/>
    <property type="evidence" value="ECO:0007669"/>
    <property type="project" value="InterPro"/>
</dbReference>
<dbReference type="InterPro" id="IPR011579">
    <property type="entry name" value="ATPase_dom"/>
</dbReference>
<dbReference type="RefSeq" id="WP_091853247.1">
    <property type="nucleotide sequence ID" value="NZ_FNIW01000008.1"/>
</dbReference>
<dbReference type="Gene3D" id="3.40.50.300">
    <property type="entry name" value="P-loop containing nucleotide triphosphate hydrolases"/>
    <property type="match status" value="1"/>
</dbReference>
<dbReference type="PANTHER" id="PTHR34704:SF1">
    <property type="entry name" value="ATPASE"/>
    <property type="match status" value="1"/>
</dbReference>
<reference evidence="3" key="1">
    <citation type="submission" date="2016-10" db="EMBL/GenBank/DDBJ databases">
        <authorList>
            <person name="de Groot N.N."/>
        </authorList>
    </citation>
    <scope>NUCLEOTIDE SEQUENCE [LARGE SCALE GENOMIC DNA]</scope>
    <source>
        <strain evidence="3">BP1-145</strain>
    </source>
</reference>
<dbReference type="SUPFAM" id="SSF52540">
    <property type="entry name" value="P-loop containing nucleoside triphosphate hydrolases"/>
    <property type="match status" value="1"/>
</dbReference>
<dbReference type="InterPro" id="IPR027417">
    <property type="entry name" value="P-loop_NTPase"/>
</dbReference>
<gene>
    <name evidence="2" type="ORF">SAMN04487900_10855</name>
</gene>
<dbReference type="Proteomes" id="UP000199134">
    <property type="component" value="Unassembled WGS sequence"/>
</dbReference>
<feature type="domain" description="ATPase" evidence="1">
    <location>
        <begin position="6"/>
        <end position="211"/>
    </location>
</feature>
<dbReference type="AlphaFoldDB" id="A0A1H0GC13"/>
<dbReference type="EMBL" id="FNIW01000008">
    <property type="protein sequence ID" value="SDO04422.1"/>
    <property type="molecule type" value="Genomic_DNA"/>
</dbReference>
<sequence length="486" mass="56538">MENSIVGREKEIMELKKYLSSEQSEFIAVYGRRRVGKTFLIKELLEGQFCFRMTGKENARLGEQLLNFSYALSDFFDDNRVPKNWTEAFRMLSKNIEKQEEGAKIIFIDELPWLDTQKSRFLGALEHFWNNWAYYRKDIKLIVCGSATSWMLNKLINSRGGLHNRVTHKMLISPFCLEEMEQYFQSRGFNYERPEMIDCYMAVGGVAYYLSLFDKDKSVAENINSLCFTKGGELTDEFNRLYNSLFKKAENHIAVINALSSARKGMTRLELINKTKVLNNGNFTTLLKELETCEFIRSYYPFGKEKKNKMFQLTDQFSLFYLHFMKDKSNVGKNYWLQKIGTPEYAAWSGYSFETVCLHHIEQIVNALGISGTFYSPCSWAYRPSEAVLNDVNADEDMKTGGQIDLLIDRNDKTVSVCEMKYSSGEYEITKAYASHVEQRLRTFRKVTSTKKSFSIVYVTPFGLHNNMYARKVNKQITADDLFRKV</sequence>
<proteinExistence type="predicted"/>
<organism evidence="2 3">
    <name type="scientific">Prevotella communis</name>
    <dbReference type="NCBI Taxonomy" id="2913614"/>
    <lineage>
        <taxon>Bacteria</taxon>
        <taxon>Pseudomonadati</taxon>
        <taxon>Bacteroidota</taxon>
        <taxon>Bacteroidia</taxon>
        <taxon>Bacteroidales</taxon>
        <taxon>Prevotellaceae</taxon>
        <taxon>Prevotella</taxon>
    </lineage>
</organism>
<name>A0A1H0GC13_9BACT</name>
<comment type="caution">
    <text evidence="2">The sequence shown here is derived from an EMBL/GenBank/DDBJ whole genome shotgun (WGS) entry which is preliminary data.</text>
</comment>
<evidence type="ECO:0000259" key="1">
    <source>
        <dbReference type="Pfam" id="PF01637"/>
    </source>
</evidence>
<dbReference type="Pfam" id="PF01637">
    <property type="entry name" value="ATPase_2"/>
    <property type="match status" value="1"/>
</dbReference>
<dbReference type="OrthoDB" id="9813134at2"/>
<evidence type="ECO:0000313" key="2">
    <source>
        <dbReference type="EMBL" id="SDO04422.1"/>
    </source>
</evidence>